<protein>
    <recommendedName>
        <fullName evidence="2">RNA 2',3'-cyclic phosphodiesterase</fullName>
        <shortName evidence="2">RNA 2',3'-CPDase</shortName>
        <ecNumber evidence="2">3.1.4.58</ecNumber>
    </recommendedName>
</protein>
<dbReference type="GO" id="GO:0004113">
    <property type="term" value="F:2',3'-cyclic-nucleotide 3'-phosphodiesterase activity"/>
    <property type="evidence" value="ECO:0007669"/>
    <property type="project" value="InterPro"/>
</dbReference>
<dbReference type="GO" id="GO:0016874">
    <property type="term" value="F:ligase activity"/>
    <property type="evidence" value="ECO:0007669"/>
    <property type="project" value="UniProtKB-KW"/>
</dbReference>
<keyword evidence="4" id="KW-0436">Ligase</keyword>
<dbReference type="PANTHER" id="PTHR35561">
    <property type="entry name" value="RNA 2',3'-CYCLIC PHOSPHODIESTERASE"/>
    <property type="match status" value="1"/>
</dbReference>
<feature type="active site" description="Proton donor" evidence="2">
    <location>
        <position position="37"/>
    </location>
</feature>
<keyword evidence="1 2" id="KW-0378">Hydrolase</keyword>
<organism evidence="4 5">
    <name type="scientific">Stakelama pacifica</name>
    <dbReference type="NCBI Taxonomy" id="517720"/>
    <lineage>
        <taxon>Bacteria</taxon>
        <taxon>Pseudomonadati</taxon>
        <taxon>Pseudomonadota</taxon>
        <taxon>Alphaproteobacteria</taxon>
        <taxon>Sphingomonadales</taxon>
        <taxon>Sphingomonadaceae</taxon>
        <taxon>Stakelama</taxon>
    </lineage>
</organism>
<dbReference type="GO" id="GO:0008664">
    <property type="term" value="F:RNA 2',3'-cyclic 3'-phosphodiesterase activity"/>
    <property type="evidence" value="ECO:0007669"/>
    <property type="project" value="UniProtKB-EC"/>
</dbReference>
<gene>
    <name evidence="4" type="ORF">EV664_107116</name>
</gene>
<comment type="caution">
    <text evidence="4">The sequence shown here is derived from an EMBL/GenBank/DDBJ whole genome shotgun (WGS) entry which is preliminary data.</text>
</comment>
<evidence type="ECO:0000256" key="2">
    <source>
        <dbReference type="HAMAP-Rule" id="MF_01940"/>
    </source>
</evidence>
<comment type="similarity">
    <text evidence="2">Belongs to the 2H phosphoesterase superfamily. ThpR family.</text>
</comment>
<feature type="domain" description="Phosphoesterase HXTX" evidence="3">
    <location>
        <begin position="92"/>
        <end position="168"/>
    </location>
</feature>
<dbReference type="EC" id="3.1.4.58" evidence="2"/>
<dbReference type="Gene3D" id="3.90.1140.10">
    <property type="entry name" value="Cyclic phosphodiesterase"/>
    <property type="match status" value="1"/>
</dbReference>
<reference evidence="4 5" key="1">
    <citation type="submission" date="2019-03" db="EMBL/GenBank/DDBJ databases">
        <title>Genomic Encyclopedia of Type Strains, Phase IV (KMG-IV): sequencing the most valuable type-strain genomes for metagenomic binning, comparative biology and taxonomic classification.</title>
        <authorList>
            <person name="Goeker M."/>
        </authorList>
    </citation>
    <scope>NUCLEOTIDE SEQUENCE [LARGE SCALE GENOMIC DNA]</scope>
    <source>
        <strain evidence="4 5">DSM 25059</strain>
    </source>
</reference>
<feature type="domain" description="Phosphoesterase HXTX" evidence="3">
    <location>
        <begin position="10"/>
        <end position="86"/>
    </location>
</feature>
<name>A0A4R6FM60_9SPHN</name>
<feature type="active site" description="Proton acceptor" evidence="2">
    <location>
        <position position="121"/>
    </location>
</feature>
<comment type="catalytic activity">
    <reaction evidence="2">
        <text>a 3'-end 2',3'-cyclophospho-ribonucleotide-RNA + H2O = a 3'-end 2'-phospho-ribonucleotide-RNA + H(+)</text>
        <dbReference type="Rhea" id="RHEA:11828"/>
        <dbReference type="Rhea" id="RHEA-COMP:10464"/>
        <dbReference type="Rhea" id="RHEA-COMP:17353"/>
        <dbReference type="ChEBI" id="CHEBI:15377"/>
        <dbReference type="ChEBI" id="CHEBI:15378"/>
        <dbReference type="ChEBI" id="CHEBI:83064"/>
        <dbReference type="ChEBI" id="CHEBI:173113"/>
        <dbReference type="EC" id="3.1.4.58"/>
    </reaction>
</comment>
<dbReference type="PANTHER" id="PTHR35561:SF1">
    <property type="entry name" value="RNA 2',3'-CYCLIC PHOSPHODIESTERASE"/>
    <property type="match status" value="1"/>
</dbReference>
<dbReference type="InterPro" id="IPR014051">
    <property type="entry name" value="Phosphoesterase_HXTX"/>
</dbReference>
<dbReference type="SUPFAM" id="SSF55144">
    <property type="entry name" value="LigT-like"/>
    <property type="match status" value="1"/>
</dbReference>
<dbReference type="HAMAP" id="MF_01940">
    <property type="entry name" value="RNA_CPDase"/>
    <property type="match status" value="1"/>
</dbReference>
<dbReference type="Pfam" id="PF02834">
    <property type="entry name" value="LigT_PEase"/>
    <property type="match status" value="2"/>
</dbReference>
<dbReference type="Proteomes" id="UP000295493">
    <property type="component" value="Unassembled WGS sequence"/>
</dbReference>
<feature type="short sequence motif" description="HXTX 1" evidence="2">
    <location>
        <begin position="37"/>
        <end position="40"/>
    </location>
</feature>
<feature type="short sequence motif" description="HXTX 2" evidence="2">
    <location>
        <begin position="121"/>
        <end position="124"/>
    </location>
</feature>
<sequence>MHRLFVGLRPPPAMREALLAAMGGIDRARWQSAEQLHVTLRFIGEVERPLAEEIAIALGNIRFPAFDLAVSGVGSFDTRGRPHSVWAGVKPHETIARLHRKVDQALVRSGLEPERRAYLPHITLARLNSASGPVDRFLDHHADLSTAPFRFNNFLLFESTLASEGARYEAIARYRLDP</sequence>
<dbReference type="InterPro" id="IPR004175">
    <property type="entry name" value="RNA_CPDase"/>
</dbReference>
<evidence type="ECO:0000313" key="4">
    <source>
        <dbReference type="EMBL" id="TDN81715.1"/>
    </source>
</evidence>
<accession>A0A4R6FM60</accession>
<keyword evidence="5" id="KW-1185">Reference proteome</keyword>
<dbReference type="AlphaFoldDB" id="A0A4R6FM60"/>
<proteinExistence type="inferred from homology"/>
<dbReference type="OrthoDB" id="9793819at2"/>
<evidence type="ECO:0000256" key="1">
    <source>
        <dbReference type="ARBA" id="ARBA00022801"/>
    </source>
</evidence>
<dbReference type="RefSeq" id="WP_133495838.1">
    <property type="nucleotide sequence ID" value="NZ_BMLU01000007.1"/>
</dbReference>
<dbReference type="NCBIfam" id="TIGR02258">
    <property type="entry name" value="2_5_ligase"/>
    <property type="match status" value="1"/>
</dbReference>
<evidence type="ECO:0000313" key="5">
    <source>
        <dbReference type="Proteomes" id="UP000295493"/>
    </source>
</evidence>
<dbReference type="InterPro" id="IPR009097">
    <property type="entry name" value="Cyclic_Pdiesterase"/>
</dbReference>
<comment type="function">
    <text evidence="2">Hydrolyzes RNA 2',3'-cyclic phosphodiester to an RNA 2'-phosphomonoester.</text>
</comment>
<dbReference type="EMBL" id="SNWD01000007">
    <property type="protein sequence ID" value="TDN81715.1"/>
    <property type="molecule type" value="Genomic_DNA"/>
</dbReference>
<evidence type="ECO:0000259" key="3">
    <source>
        <dbReference type="Pfam" id="PF02834"/>
    </source>
</evidence>